<keyword evidence="3" id="KW-1185">Reference proteome</keyword>
<feature type="region of interest" description="Disordered" evidence="1">
    <location>
        <begin position="42"/>
        <end position="64"/>
    </location>
</feature>
<protein>
    <submittedName>
        <fullName evidence="2">Uncharacterized protein</fullName>
    </submittedName>
</protein>
<reference evidence="2 3" key="1">
    <citation type="submission" date="2019-05" db="EMBL/GenBank/DDBJ databases">
        <title>Another draft genome of Portunus trituberculatus and its Hox gene families provides insights of decapod evolution.</title>
        <authorList>
            <person name="Jeong J.-H."/>
            <person name="Song I."/>
            <person name="Kim S."/>
            <person name="Choi T."/>
            <person name="Kim D."/>
            <person name="Ryu S."/>
            <person name="Kim W."/>
        </authorList>
    </citation>
    <scope>NUCLEOTIDE SEQUENCE [LARGE SCALE GENOMIC DNA]</scope>
    <source>
        <tissue evidence="2">Muscle</tissue>
    </source>
</reference>
<name>A0A5B7DBB0_PORTR</name>
<gene>
    <name evidence="2" type="ORF">E2C01_011405</name>
</gene>
<evidence type="ECO:0000313" key="3">
    <source>
        <dbReference type="Proteomes" id="UP000324222"/>
    </source>
</evidence>
<evidence type="ECO:0000313" key="2">
    <source>
        <dbReference type="EMBL" id="MPC18519.1"/>
    </source>
</evidence>
<evidence type="ECO:0000256" key="1">
    <source>
        <dbReference type="SAM" id="MobiDB-lite"/>
    </source>
</evidence>
<sequence>MAWRCSGVAVEQRRPSSALAHYPKLIIATSHTWRRVELTRTAHAMPARGSQPPRRPPSIPDTLIADSLRLPGAPKGVAGTAGSVRGITATPRATITFASGSEAVVARGERRSSRRVQPVLPADVTLTGAERRSDQYTYEARSDVDARNLH</sequence>
<dbReference type="AlphaFoldDB" id="A0A5B7DBB0"/>
<organism evidence="2 3">
    <name type="scientific">Portunus trituberculatus</name>
    <name type="common">Swimming crab</name>
    <name type="synonym">Neptunus trituberculatus</name>
    <dbReference type="NCBI Taxonomy" id="210409"/>
    <lineage>
        <taxon>Eukaryota</taxon>
        <taxon>Metazoa</taxon>
        <taxon>Ecdysozoa</taxon>
        <taxon>Arthropoda</taxon>
        <taxon>Crustacea</taxon>
        <taxon>Multicrustacea</taxon>
        <taxon>Malacostraca</taxon>
        <taxon>Eumalacostraca</taxon>
        <taxon>Eucarida</taxon>
        <taxon>Decapoda</taxon>
        <taxon>Pleocyemata</taxon>
        <taxon>Brachyura</taxon>
        <taxon>Eubrachyura</taxon>
        <taxon>Portunoidea</taxon>
        <taxon>Portunidae</taxon>
        <taxon>Portuninae</taxon>
        <taxon>Portunus</taxon>
    </lineage>
</organism>
<accession>A0A5B7DBB0</accession>
<proteinExistence type="predicted"/>
<dbReference type="Proteomes" id="UP000324222">
    <property type="component" value="Unassembled WGS sequence"/>
</dbReference>
<comment type="caution">
    <text evidence="2">The sequence shown here is derived from an EMBL/GenBank/DDBJ whole genome shotgun (WGS) entry which is preliminary data.</text>
</comment>
<dbReference type="EMBL" id="VSRR010000687">
    <property type="protein sequence ID" value="MPC18519.1"/>
    <property type="molecule type" value="Genomic_DNA"/>
</dbReference>